<name>A0A0L0T962_ALLM3</name>
<evidence type="ECO:0000313" key="1">
    <source>
        <dbReference type="EMBL" id="KNE71256.1"/>
    </source>
</evidence>
<proteinExistence type="predicted"/>
<reference evidence="1 2" key="1">
    <citation type="submission" date="2009-11" db="EMBL/GenBank/DDBJ databases">
        <title>Annotation of Allomyces macrogynus ATCC 38327.</title>
        <authorList>
            <consortium name="The Broad Institute Genome Sequencing Platform"/>
            <person name="Russ C."/>
            <person name="Cuomo C."/>
            <person name="Burger G."/>
            <person name="Gray M.W."/>
            <person name="Holland P.W.H."/>
            <person name="King N."/>
            <person name="Lang F.B.F."/>
            <person name="Roger A.J."/>
            <person name="Ruiz-Trillo I."/>
            <person name="Young S.K."/>
            <person name="Zeng Q."/>
            <person name="Gargeya S."/>
            <person name="Fitzgerald M."/>
            <person name="Haas B."/>
            <person name="Abouelleil A."/>
            <person name="Alvarado L."/>
            <person name="Arachchi H.M."/>
            <person name="Berlin A."/>
            <person name="Chapman S.B."/>
            <person name="Gearin G."/>
            <person name="Goldberg J."/>
            <person name="Griggs A."/>
            <person name="Gujja S."/>
            <person name="Hansen M."/>
            <person name="Heiman D."/>
            <person name="Howarth C."/>
            <person name="Larimer J."/>
            <person name="Lui A."/>
            <person name="MacDonald P.J.P."/>
            <person name="McCowen C."/>
            <person name="Montmayeur A."/>
            <person name="Murphy C."/>
            <person name="Neiman D."/>
            <person name="Pearson M."/>
            <person name="Priest M."/>
            <person name="Roberts A."/>
            <person name="Saif S."/>
            <person name="Shea T."/>
            <person name="Sisk P."/>
            <person name="Stolte C."/>
            <person name="Sykes S."/>
            <person name="Wortman J."/>
            <person name="Nusbaum C."/>
            <person name="Birren B."/>
        </authorList>
    </citation>
    <scope>NUCLEOTIDE SEQUENCE [LARGE SCALE GENOMIC DNA]</scope>
    <source>
        <strain evidence="1 2">ATCC 38327</strain>
    </source>
</reference>
<dbReference type="OrthoDB" id="6361347at2759"/>
<dbReference type="Proteomes" id="UP000054350">
    <property type="component" value="Unassembled WGS sequence"/>
</dbReference>
<keyword evidence="2" id="KW-1185">Reference proteome</keyword>
<evidence type="ECO:0000313" key="2">
    <source>
        <dbReference type="Proteomes" id="UP000054350"/>
    </source>
</evidence>
<gene>
    <name evidence="1" type="ORF">AMAG_15501</name>
</gene>
<dbReference type="VEuPathDB" id="FungiDB:AMAG_15501"/>
<accession>A0A0L0T962</accession>
<dbReference type="AlphaFoldDB" id="A0A0L0T962"/>
<organism evidence="1 2">
    <name type="scientific">Allomyces macrogynus (strain ATCC 38327)</name>
    <name type="common">Allomyces javanicus var. macrogynus</name>
    <dbReference type="NCBI Taxonomy" id="578462"/>
    <lineage>
        <taxon>Eukaryota</taxon>
        <taxon>Fungi</taxon>
        <taxon>Fungi incertae sedis</taxon>
        <taxon>Blastocladiomycota</taxon>
        <taxon>Blastocladiomycetes</taxon>
        <taxon>Blastocladiales</taxon>
        <taxon>Blastocladiaceae</taxon>
        <taxon>Allomyces</taxon>
    </lineage>
</organism>
<dbReference type="EMBL" id="GG745371">
    <property type="protein sequence ID" value="KNE71256.1"/>
    <property type="molecule type" value="Genomic_DNA"/>
</dbReference>
<protein>
    <submittedName>
        <fullName evidence="1">Uncharacterized protein</fullName>
    </submittedName>
</protein>
<reference evidence="2" key="2">
    <citation type="submission" date="2009-11" db="EMBL/GenBank/DDBJ databases">
        <title>The Genome Sequence of Allomyces macrogynus strain ATCC 38327.</title>
        <authorList>
            <consortium name="The Broad Institute Genome Sequencing Platform"/>
            <person name="Russ C."/>
            <person name="Cuomo C."/>
            <person name="Shea T."/>
            <person name="Young S.K."/>
            <person name="Zeng Q."/>
            <person name="Koehrsen M."/>
            <person name="Haas B."/>
            <person name="Borodovsky M."/>
            <person name="Guigo R."/>
            <person name="Alvarado L."/>
            <person name="Berlin A."/>
            <person name="Borenstein D."/>
            <person name="Chen Z."/>
            <person name="Engels R."/>
            <person name="Freedman E."/>
            <person name="Gellesch M."/>
            <person name="Goldberg J."/>
            <person name="Griggs A."/>
            <person name="Gujja S."/>
            <person name="Heiman D."/>
            <person name="Hepburn T."/>
            <person name="Howarth C."/>
            <person name="Jen D."/>
            <person name="Larson L."/>
            <person name="Lewis B."/>
            <person name="Mehta T."/>
            <person name="Park D."/>
            <person name="Pearson M."/>
            <person name="Roberts A."/>
            <person name="Saif S."/>
            <person name="Shenoy N."/>
            <person name="Sisk P."/>
            <person name="Stolte C."/>
            <person name="Sykes S."/>
            <person name="Walk T."/>
            <person name="White J."/>
            <person name="Yandava C."/>
            <person name="Burger G."/>
            <person name="Gray M.W."/>
            <person name="Holland P.W.H."/>
            <person name="King N."/>
            <person name="Lang F.B.F."/>
            <person name="Roger A.J."/>
            <person name="Ruiz-Trillo I."/>
            <person name="Lander E."/>
            <person name="Nusbaum C."/>
        </authorList>
    </citation>
    <scope>NUCLEOTIDE SEQUENCE [LARGE SCALE GENOMIC DNA]</scope>
    <source>
        <strain evidence="2">ATCC 38327</strain>
    </source>
</reference>
<sequence>MTSSIVARDAANTKSGVHLYAPNATSRKMAAALIDGLSEQPPMYMPCAINVAVARTILHERFADDLGVPETTTRDVTRVHWMLRYMFRPLGVVWQ</sequence>